<dbReference type="RefSeq" id="WP_078524391.1">
    <property type="nucleotide sequence ID" value="NZ_CP019875.1"/>
</dbReference>
<reference evidence="2 4" key="3">
    <citation type="submission" date="2017-06" db="EMBL/GenBank/DDBJ databases">
        <title>A draft genome sequence of Komagataeibacter nataicola LMG 1536.</title>
        <authorList>
            <person name="Skraban J."/>
            <person name="Cleenwerck I."/>
            <person name="Vandamme P."/>
            <person name="Trcek J."/>
        </authorList>
    </citation>
    <scope>NUCLEOTIDE SEQUENCE [LARGE SCALE GENOMIC DNA]</scope>
    <source>
        <strain evidence="2 4">LMG 1536</strain>
    </source>
</reference>
<dbReference type="AlphaFoldDB" id="A0A9N7C5J4"/>
<reference evidence="1" key="2">
    <citation type="submission" date="2017-02" db="EMBL/GenBank/DDBJ databases">
        <authorList>
            <person name="Zhang H."/>
        </authorList>
    </citation>
    <scope>NUCLEOTIDE SEQUENCE</scope>
    <source>
        <strain evidence="1">RZS01</strain>
    </source>
</reference>
<organism evidence="1 3">
    <name type="scientific">Komagataeibacter nataicola</name>
    <dbReference type="NCBI Taxonomy" id="265960"/>
    <lineage>
        <taxon>Bacteria</taxon>
        <taxon>Pseudomonadati</taxon>
        <taxon>Pseudomonadota</taxon>
        <taxon>Alphaproteobacteria</taxon>
        <taxon>Acetobacterales</taxon>
        <taxon>Acetobacteraceae</taxon>
        <taxon>Komagataeibacter</taxon>
    </lineage>
</organism>
<evidence type="ECO:0000313" key="2">
    <source>
        <dbReference type="EMBL" id="PYD67778.1"/>
    </source>
</evidence>
<gene>
    <name evidence="1" type="ORF">B0W47_03990</name>
    <name evidence="2" type="ORF">CDI09_00055</name>
</gene>
<proteinExistence type="predicted"/>
<dbReference type="OrthoDB" id="6857473at2"/>
<accession>A0A9N7C5J4</accession>
<evidence type="ECO:0000313" key="1">
    <source>
        <dbReference type="EMBL" id="AQU86758.1"/>
    </source>
</evidence>
<name>A0A9N7C5J4_9PROT</name>
<dbReference type="EMBL" id="NIRT01000001">
    <property type="protein sequence ID" value="PYD67778.1"/>
    <property type="molecule type" value="Genomic_DNA"/>
</dbReference>
<protein>
    <submittedName>
        <fullName evidence="1">Uncharacterized protein</fullName>
    </submittedName>
</protein>
<sequence length="171" mass="20388">MKVCKSGLDKNILELFTASFPDHDFFLHATHFVTVEQALATIGMLNPDFFEIDGYILWKNPQTIKYIEEKRKIDEGKPRGFKEMQRIEHYLNLFEIGTHFQKWEEWPPSLKDEDARYKKDIELMVIFAHQIEKYWRMALNRCFPDRKFEFEISADGLEGELGVCLTFWQAE</sequence>
<dbReference type="Proteomes" id="UP000247512">
    <property type="component" value="Unassembled WGS sequence"/>
</dbReference>
<dbReference type="KEGG" id="kna:B0W47_03990"/>
<dbReference type="EMBL" id="CP019875">
    <property type="protein sequence ID" value="AQU86758.1"/>
    <property type="molecule type" value="Genomic_DNA"/>
</dbReference>
<dbReference type="Proteomes" id="UP000189683">
    <property type="component" value="Chromosome"/>
</dbReference>
<evidence type="ECO:0000313" key="4">
    <source>
        <dbReference type="Proteomes" id="UP000247512"/>
    </source>
</evidence>
<evidence type="ECO:0000313" key="3">
    <source>
        <dbReference type="Proteomes" id="UP000189683"/>
    </source>
</evidence>
<reference evidence="3" key="1">
    <citation type="submission" date="2017-02" db="EMBL/GenBank/DDBJ databases">
        <title>zhang.</title>
        <authorList>
            <person name="Zhang H."/>
        </authorList>
    </citation>
    <scope>NUCLEOTIDE SEQUENCE [LARGE SCALE GENOMIC DNA]</scope>
    <source>
        <strain evidence="3">RZS01</strain>
    </source>
</reference>
<keyword evidence="4" id="KW-1185">Reference proteome</keyword>